<name>A0A1Y5PA33_9MYCO</name>
<reference evidence="1" key="1">
    <citation type="submission" date="2016-03" db="EMBL/GenBank/DDBJ databases">
        <authorList>
            <person name="Ploux O."/>
        </authorList>
    </citation>
    <scope>NUCLEOTIDE SEQUENCE</scope>
    <source>
        <strain evidence="1">UC10</strain>
    </source>
</reference>
<dbReference type="SUPFAM" id="SSF52777">
    <property type="entry name" value="CoA-dependent acyltransferases"/>
    <property type="match status" value="1"/>
</dbReference>
<protein>
    <recommendedName>
        <fullName evidence="3">Diacylglycerol O-acyltransferase</fullName>
    </recommendedName>
</protein>
<gene>
    <name evidence="1" type="ORF">MHPYR_240012</name>
    <name evidence="2" type="ORF">MHPYR_260045</name>
</gene>
<accession>A0A1Y5PA33</accession>
<organism evidence="1">
    <name type="scientific">uncultured Mycobacterium sp</name>
    <dbReference type="NCBI Taxonomy" id="171292"/>
    <lineage>
        <taxon>Bacteria</taxon>
        <taxon>Bacillati</taxon>
        <taxon>Actinomycetota</taxon>
        <taxon>Actinomycetes</taxon>
        <taxon>Mycobacteriales</taxon>
        <taxon>Mycobacteriaceae</taxon>
        <taxon>Mycobacterium</taxon>
        <taxon>environmental samples</taxon>
    </lineage>
</organism>
<dbReference type="Gene3D" id="3.30.559.10">
    <property type="entry name" value="Chloramphenicol acetyltransferase-like domain"/>
    <property type="match status" value="1"/>
</dbReference>
<dbReference type="EMBL" id="FLQS01000017">
    <property type="protein sequence ID" value="SBS75552.1"/>
    <property type="molecule type" value="Genomic_DNA"/>
</dbReference>
<dbReference type="EMBL" id="FLQS01000019">
    <property type="protein sequence ID" value="SBS75718.1"/>
    <property type="molecule type" value="Genomic_DNA"/>
</dbReference>
<evidence type="ECO:0000313" key="2">
    <source>
        <dbReference type="EMBL" id="SBS75718.1"/>
    </source>
</evidence>
<dbReference type="AlphaFoldDB" id="A0A1Y5PA33"/>
<dbReference type="InterPro" id="IPR023213">
    <property type="entry name" value="CAT-like_dom_sf"/>
</dbReference>
<proteinExistence type="predicted"/>
<evidence type="ECO:0008006" key="3">
    <source>
        <dbReference type="Google" id="ProtNLM"/>
    </source>
</evidence>
<sequence length="479" mass="52281">MSGSARFCGYPDVVNRFDRSKTRARTSTDHAVPDNRLALMDQAFYAGHRAAGQNEVMQVVWVYDRPIDHDGIRRLHRNLASGALGRRIERSPLPFGRYRWVADVQPPALDVTETPRPRAEFADWLDERVRMPIDPESGPGWRLSVVPFTDGTSALTIVLSHYVVDGIGAVGAITLAIMGDTSGYDYPPPQSRSRLKGSVQDLGDTLRETPVTARALVAALKEARRRRNDVARPQAPQQVAITAGDADELVTIPGIWIRLNLSDWTARAEALGGTTGAFAAAMTAKFDELMGRDHGDAPDVKVLLLVNDRTQGDARAVAVSFARVGIEPSGVTSDLSGVRAAIKDAVKTLRETPDESEQFVALAPFTTKRTWKQLIDYALSDPERPAVCSNLGEVGPVVSRPDGTLCDHAFIRGSSQHLTREWRDRMGSQLQLFCGLGAEVNKVGIHVRAYQPGSLTTTDDLRELAVKVLAEFGLAGEIE</sequence>
<evidence type="ECO:0000313" key="1">
    <source>
        <dbReference type="EMBL" id="SBS75552.1"/>
    </source>
</evidence>